<organism evidence="4 5">
    <name type="scientific">Panaeolus cyanescens</name>
    <dbReference type="NCBI Taxonomy" id="181874"/>
    <lineage>
        <taxon>Eukaryota</taxon>
        <taxon>Fungi</taxon>
        <taxon>Dikarya</taxon>
        <taxon>Basidiomycota</taxon>
        <taxon>Agaricomycotina</taxon>
        <taxon>Agaricomycetes</taxon>
        <taxon>Agaricomycetidae</taxon>
        <taxon>Agaricales</taxon>
        <taxon>Agaricineae</taxon>
        <taxon>Galeropsidaceae</taxon>
        <taxon>Panaeolus</taxon>
    </lineage>
</organism>
<feature type="compositionally biased region" description="Low complexity" evidence="2">
    <location>
        <begin position="386"/>
        <end position="403"/>
    </location>
</feature>
<comment type="similarity">
    <text evidence="1">Belongs to the CCZ1 family.</text>
</comment>
<dbReference type="AlphaFoldDB" id="A0A409VDB4"/>
<feature type="region of interest" description="Disordered" evidence="2">
    <location>
        <begin position="107"/>
        <end position="129"/>
    </location>
</feature>
<dbReference type="Pfam" id="PF19031">
    <property type="entry name" value="Intu_longin_1"/>
    <property type="match status" value="1"/>
</dbReference>
<evidence type="ECO:0000256" key="1">
    <source>
        <dbReference type="ARBA" id="ARBA00005352"/>
    </source>
</evidence>
<dbReference type="PANTHER" id="PTHR13056">
    <property type="entry name" value="VACUOLAR FUSION PROTEIN CCZ1 HOMOLOG-RELATED"/>
    <property type="match status" value="1"/>
</dbReference>
<dbReference type="InterPro" id="IPR013176">
    <property type="entry name" value="Ccz1"/>
</dbReference>
<accession>A0A409VDB4</accession>
<feature type="region of interest" description="Disordered" evidence="2">
    <location>
        <begin position="290"/>
        <end position="310"/>
    </location>
</feature>
<dbReference type="GO" id="GO:0035658">
    <property type="term" value="C:Mon1-Ccz1 complex"/>
    <property type="evidence" value="ECO:0007669"/>
    <property type="project" value="InterPro"/>
</dbReference>
<dbReference type="OrthoDB" id="240546at2759"/>
<dbReference type="PANTHER" id="PTHR13056:SF0">
    <property type="entry name" value="VACUOLAR FUSION PROTEIN CCZ1 HOMOLOG-RELATED"/>
    <property type="match status" value="1"/>
</dbReference>
<feature type="compositionally biased region" description="Polar residues" evidence="2">
    <location>
        <begin position="340"/>
        <end position="349"/>
    </location>
</feature>
<dbReference type="InParanoid" id="A0A409VDB4"/>
<dbReference type="EMBL" id="NHTK01006082">
    <property type="protein sequence ID" value="PPQ64779.1"/>
    <property type="molecule type" value="Genomic_DNA"/>
</dbReference>
<dbReference type="GO" id="GO:0016192">
    <property type="term" value="P:vesicle-mediated transport"/>
    <property type="evidence" value="ECO:0007669"/>
    <property type="project" value="InterPro"/>
</dbReference>
<feature type="compositionally biased region" description="Pro residues" evidence="2">
    <location>
        <begin position="430"/>
        <end position="444"/>
    </location>
</feature>
<protein>
    <recommendedName>
        <fullName evidence="3">CCZ1/INTU/HSP4 first Longin domain-containing protein</fullName>
    </recommendedName>
</protein>
<dbReference type="Proteomes" id="UP000284842">
    <property type="component" value="Unassembled WGS sequence"/>
</dbReference>
<gene>
    <name evidence="4" type="ORF">CVT24_007865</name>
</gene>
<name>A0A409VDB4_9AGAR</name>
<keyword evidence="5" id="KW-1185">Reference proteome</keyword>
<proteinExistence type="inferred from homology"/>
<sequence length="649" mass="71619">MNRVPPSLSYLTIYNPTLRVQTNQDNDDEDAEEQAHILFYTGKERAVSRDRMLRQVGLAKALISFSGLFNEDEPCSSVHSQSKRLVMVSPEPGFWIHAGIDLAKVPRVPDPRAKGKSGGKVADKGKGKSEAPVYDYDDGTMFDHVLREHILQGYQRFKLTHGSFSRILENLGQQALELQLERFWTPWAWSWDLENAPSFEQYFGPALNPHFMQLIPLVNDFDDRISQSFITVVLTKNHIIPSTRYTEQQYPATLASHLSSLIPPPVDPSPSSDTLNTLASSVDTIRAISSMKPSSNNPHAHVNAGTQNSSNTFLGMPAMTMDIKWGWPEYLKFGKVNTMKSPKNASKQSGEGEKAEAAPVGQKDDEDTSSRLNVPVNQDDLEDAMSSDSMSVSSSKRNGSSSSATNAEEDTTEPDGTLDHDEQDTESIDQPPPLPPSPSPPPLPEFSITHLHLAPVETETDTRPVSVHYYTAGEMILALISAFDSDAVHHDEAKDLLVAAEGALDLMDELSRLIAQGDQDLLMDSLPSASKILQPQDRHLIWTGSYSYRSPNFSSKSSHLFNAKTILNLDHGIKEVFSRGQNPQHWHIAKRGLGHSNDQEDGKGPEGEVFLEVFRKETSLTDVDNILTGISRKSGLVDAGLGLNGIQET</sequence>
<dbReference type="InterPro" id="IPR043987">
    <property type="entry name" value="CCZ1/INTU/HSP4_longin_1"/>
</dbReference>
<feature type="domain" description="CCZ1/INTU/HSP4 first Longin" evidence="3">
    <location>
        <begin position="23"/>
        <end position="162"/>
    </location>
</feature>
<reference evidence="4 5" key="1">
    <citation type="journal article" date="2018" name="Evol. Lett.">
        <title>Horizontal gene cluster transfer increased hallucinogenic mushroom diversity.</title>
        <authorList>
            <person name="Reynolds H.T."/>
            <person name="Vijayakumar V."/>
            <person name="Gluck-Thaler E."/>
            <person name="Korotkin H.B."/>
            <person name="Matheny P.B."/>
            <person name="Slot J.C."/>
        </authorList>
    </citation>
    <scope>NUCLEOTIDE SEQUENCE [LARGE SCALE GENOMIC DNA]</scope>
    <source>
        <strain evidence="4 5">2629</strain>
    </source>
</reference>
<evidence type="ECO:0000256" key="2">
    <source>
        <dbReference type="SAM" id="MobiDB-lite"/>
    </source>
</evidence>
<evidence type="ECO:0000313" key="4">
    <source>
        <dbReference type="EMBL" id="PPQ64779.1"/>
    </source>
</evidence>
<feature type="region of interest" description="Disordered" evidence="2">
    <location>
        <begin position="340"/>
        <end position="447"/>
    </location>
</feature>
<feature type="compositionally biased region" description="Polar residues" evidence="2">
    <location>
        <begin position="291"/>
        <end position="310"/>
    </location>
</feature>
<evidence type="ECO:0000313" key="5">
    <source>
        <dbReference type="Proteomes" id="UP000284842"/>
    </source>
</evidence>
<dbReference type="STRING" id="181874.A0A409VDB4"/>
<evidence type="ECO:0000259" key="3">
    <source>
        <dbReference type="Pfam" id="PF19031"/>
    </source>
</evidence>
<comment type="caution">
    <text evidence="4">The sequence shown here is derived from an EMBL/GenBank/DDBJ whole genome shotgun (WGS) entry which is preliminary data.</text>
</comment>